<accession>A0A3E4NRC1</accession>
<dbReference type="InterPro" id="IPR023997">
    <property type="entry name" value="TonB-dep_OMP_SusC/RagA_CS"/>
</dbReference>
<gene>
    <name evidence="9" type="ORF">DXD03_00235</name>
</gene>
<dbReference type="InterPro" id="IPR037066">
    <property type="entry name" value="Plug_dom_sf"/>
</dbReference>
<proteinExistence type="inferred from homology"/>
<organism evidence="9 10">
    <name type="scientific">Bacteroides xylanisolvens</name>
    <dbReference type="NCBI Taxonomy" id="371601"/>
    <lineage>
        <taxon>Bacteria</taxon>
        <taxon>Pseudomonadati</taxon>
        <taxon>Bacteroidota</taxon>
        <taxon>Bacteroidia</taxon>
        <taxon>Bacteroidales</taxon>
        <taxon>Bacteroidaceae</taxon>
        <taxon>Bacteroides</taxon>
    </lineage>
</organism>
<evidence type="ECO:0000256" key="6">
    <source>
        <dbReference type="ARBA" id="ARBA00023237"/>
    </source>
</evidence>
<dbReference type="Gene3D" id="2.60.40.1120">
    <property type="entry name" value="Carboxypeptidase-like, regulatory domain"/>
    <property type="match status" value="1"/>
</dbReference>
<evidence type="ECO:0000256" key="1">
    <source>
        <dbReference type="ARBA" id="ARBA00004571"/>
    </source>
</evidence>
<dbReference type="InterPro" id="IPR008969">
    <property type="entry name" value="CarboxyPept-like_regulatory"/>
</dbReference>
<dbReference type="Proteomes" id="UP000261210">
    <property type="component" value="Unassembled WGS sequence"/>
</dbReference>
<dbReference type="Gene3D" id="2.40.170.20">
    <property type="entry name" value="TonB-dependent receptor, beta-barrel domain"/>
    <property type="match status" value="1"/>
</dbReference>
<keyword evidence="9" id="KW-0675">Receptor</keyword>
<dbReference type="InterPro" id="IPR023996">
    <property type="entry name" value="TonB-dep_OMP_SusC/RagA"/>
</dbReference>
<keyword evidence="3 7" id="KW-1134">Transmembrane beta strand</keyword>
<sequence>MKLLKSKILRDASRIKSLPICIFMFFFLFTPFVYSQSRKQITGSVQDVQGNPLIGVSILETGTSNGTITDMNGTYSLNISSTNATLRFSYIGYEEQLIKIQGRNVINVKMNEETSNLDEVVVVGYGVQRKSDLTGAISSINAAETLKKMPAAQVADLLQGRIAGLSIVNSSGAAGAAPTLRVRGVNSIKADGGPLVVIDGFPGGNLSAINPADIKSIEVLKDASSTAIYGSRGANGVILITTKSPKEGKLSVDYNGYVVAGTPADKPSIMPVNEFARMANDWNQAYYGKDLYTERQITNFTNGYDTYDYMGNIINDYAISHSHDISIKGGNDKMSFLFSTQYIHNKGIAGHSTNDRWNYRLKVDANITKKLKFGANFYGMINSAAGNNFSGQYSLLTLAQQFPQTVLPYDKEGNLTQGTIDNTGIYNPIGFIDEQKRNNNEDMTFNNWLQAYISYEIIPGLTFRNEQQINIGNRFYGTTSSKQSMNGFLKGKSLATYYDANSWRWRMTNTLNYTKELNKNNRINATIGVEESLSRSYIMRQTAEGLTSESIGWKNMMLAETSKLEDNEVSKTTAISYFGRINYVLMNRYMATVTFRRDGSSLLSYDHRWDNFPSFSLAWNLKEESFLKNINSLDQLKLRYGYGVSGNQAVAAYSAYTQYDATIGNGQIAYTLVPGNPILKWEKTHQHNYGVDAAFLNGRISFTFDYYDKKTKDAINTVVLPADTGLSSGLRNAAEISNKGFEITLGITPITAKDFYWKADISLAHNKAKIEKLGDIDSDFMEIGTGWGNSFYRYFVGEPIGAIYGLQSTGVWSTEEYNNPDIKKPTSPTVRPGSYKYVDQNDSGTIDADDYVIIGNGQPKFNWGMNNSFTYKNFDLNIFLIGFHGFDIYNYPRARLTSSLSPFPELAERWIAGKNENAIIAGFGKDRDAITSPETVASSTFVEKGDFVKLKSITLGYNFSKGLLSKINLSAARVYFSIKNVCTITKYSGNDPELSISNPLRPGLDMGTYPSQREYLLGLNVSF</sequence>
<dbReference type="SUPFAM" id="SSF56935">
    <property type="entry name" value="Porins"/>
    <property type="match status" value="1"/>
</dbReference>
<keyword evidence="5 7" id="KW-0472">Membrane</keyword>
<dbReference type="NCBIfam" id="TIGR04056">
    <property type="entry name" value="OMP_RagA_SusC"/>
    <property type="match status" value="1"/>
</dbReference>
<comment type="subcellular location">
    <subcellularLocation>
        <location evidence="1 7">Cell outer membrane</location>
        <topology evidence="1 7">Multi-pass membrane protein</topology>
    </subcellularLocation>
</comment>
<dbReference type="PROSITE" id="PS52016">
    <property type="entry name" value="TONB_DEPENDENT_REC_3"/>
    <property type="match status" value="1"/>
</dbReference>
<evidence type="ECO:0000313" key="10">
    <source>
        <dbReference type="Proteomes" id="UP000261210"/>
    </source>
</evidence>
<dbReference type="NCBIfam" id="TIGR04057">
    <property type="entry name" value="SusC_RagA_signa"/>
    <property type="match status" value="1"/>
</dbReference>
<keyword evidence="4 7" id="KW-0812">Transmembrane</keyword>
<feature type="domain" description="TonB-dependent receptor plug" evidence="8">
    <location>
        <begin position="130"/>
        <end position="237"/>
    </location>
</feature>
<evidence type="ECO:0000256" key="7">
    <source>
        <dbReference type="PROSITE-ProRule" id="PRU01360"/>
    </source>
</evidence>
<dbReference type="Gene3D" id="2.170.130.10">
    <property type="entry name" value="TonB-dependent receptor, plug domain"/>
    <property type="match status" value="1"/>
</dbReference>
<protein>
    <submittedName>
        <fullName evidence="9">TonB-dependent receptor</fullName>
    </submittedName>
</protein>
<evidence type="ECO:0000256" key="3">
    <source>
        <dbReference type="ARBA" id="ARBA00022452"/>
    </source>
</evidence>
<comment type="similarity">
    <text evidence="7">Belongs to the TonB-dependent receptor family.</text>
</comment>
<reference evidence="9 10" key="1">
    <citation type="submission" date="2018-08" db="EMBL/GenBank/DDBJ databases">
        <title>A genome reference for cultivated species of the human gut microbiota.</title>
        <authorList>
            <person name="Zou Y."/>
            <person name="Xue W."/>
            <person name="Luo G."/>
        </authorList>
    </citation>
    <scope>NUCLEOTIDE SEQUENCE [LARGE SCALE GENOMIC DNA]</scope>
    <source>
        <strain evidence="9 10">TF10-34</strain>
    </source>
</reference>
<dbReference type="Pfam" id="PF13715">
    <property type="entry name" value="CarbopepD_reg_2"/>
    <property type="match status" value="1"/>
</dbReference>
<evidence type="ECO:0000256" key="2">
    <source>
        <dbReference type="ARBA" id="ARBA00022448"/>
    </source>
</evidence>
<keyword evidence="2 7" id="KW-0813">Transport</keyword>
<dbReference type="InterPro" id="IPR012910">
    <property type="entry name" value="Plug_dom"/>
</dbReference>
<dbReference type="FunFam" id="2.170.130.10:FF:000008">
    <property type="entry name" value="SusC/RagA family TonB-linked outer membrane protein"/>
    <property type="match status" value="1"/>
</dbReference>
<dbReference type="InterPro" id="IPR039426">
    <property type="entry name" value="TonB-dep_rcpt-like"/>
</dbReference>
<dbReference type="AlphaFoldDB" id="A0A3E4NRC1"/>
<evidence type="ECO:0000256" key="5">
    <source>
        <dbReference type="ARBA" id="ARBA00023136"/>
    </source>
</evidence>
<name>A0A3E4NRC1_9BACE</name>
<comment type="caution">
    <text evidence="9">The sequence shown here is derived from an EMBL/GenBank/DDBJ whole genome shotgun (WGS) entry which is preliminary data.</text>
</comment>
<dbReference type="SUPFAM" id="SSF49464">
    <property type="entry name" value="Carboxypeptidase regulatory domain-like"/>
    <property type="match status" value="1"/>
</dbReference>
<dbReference type="EMBL" id="QSQU01000001">
    <property type="protein sequence ID" value="RGK67846.1"/>
    <property type="molecule type" value="Genomic_DNA"/>
</dbReference>
<dbReference type="InterPro" id="IPR018247">
    <property type="entry name" value="EF_Hand_1_Ca_BS"/>
</dbReference>
<dbReference type="GO" id="GO:0009279">
    <property type="term" value="C:cell outer membrane"/>
    <property type="evidence" value="ECO:0007669"/>
    <property type="project" value="UniProtKB-SubCell"/>
</dbReference>
<evidence type="ECO:0000256" key="4">
    <source>
        <dbReference type="ARBA" id="ARBA00022692"/>
    </source>
</evidence>
<evidence type="ECO:0000313" key="9">
    <source>
        <dbReference type="EMBL" id="RGK67846.1"/>
    </source>
</evidence>
<evidence type="ECO:0000259" key="8">
    <source>
        <dbReference type="Pfam" id="PF07715"/>
    </source>
</evidence>
<dbReference type="FunFam" id="2.60.40.1120:FF:000003">
    <property type="entry name" value="Outer membrane protein Omp121"/>
    <property type="match status" value="1"/>
</dbReference>
<dbReference type="Pfam" id="PF07715">
    <property type="entry name" value="Plug"/>
    <property type="match status" value="1"/>
</dbReference>
<dbReference type="PROSITE" id="PS00018">
    <property type="entry name" value="EF_HAND_1"/>
    <property type="match status" value="1"/>
</dbReference>
<dbReference type="InterPro" id="IPR036942">
    <property type="entry name" value="Beta-barrel_TonB_sf"/>
</dbReference>
<keyword evidence="6 7" id="KW-0998">Cell outer membrane</keyword>